<sequence length="90" mass="9893">MAEEHCVCLVLGLAFCSDRVHQTHRSAEATSRPWSAAPPSTMVHDDDDNNNNERRHREGFVLITESQLDKGGGVGVRVTVVCSTESRDAE</sequence>
<dbReference type="Proteomes" id="UP001627154">
    <property type="component" value="Unassembled WGS sequence"/>
</dbReference>
<protein>
    <recommendedName>
        <fullName evidence="4">Secreted protein</fullName>
    </recommendedName>
</protein>
<evidence type="ECO:0000313" key="2">
    <source>
        <dbReference type="EMBL" id="KAL3387500.1"/>
    </source>
</evidence>
<comment type="caution">
    <text evidence="2">The sequence shown here is derived from an EMBL/GenBank/DDBJ whole genome shotgun (WGS) entry which is preliminary data.</text>
</comment>
<organism evidence="2 3">
    <name type="scientific">Trichogramma kaykai</name>
    <dbReference type="NCBI Taxonomy" id="54128"/>
    <lineage>
        <taxon>Eukaryota</taxon>
        <taxon>Metazoa</taxon>
        <taxon>Ecdysozoa</taxon>
        <taxon>Arthropoda</taxon>
        <taxon>Hexapoda</taxon>
        <taxon>Insecta</taxon>
        <taxon>Pterygota</taxon>
        <taxon>Neoptera</taxon>
        <taxon>Endopterygota</taxon>
        <taxon>Hymenoptera</taxon>
        <taxon>Apocrita</taxon>
        <taxon>Proctotrupomorpha</taxon>
        <taxon>Chalcidoidea</taxon>
        <taxon>Trichogrammatidae</taxon>
        <taxon>Trichogramma</taxon>
    </lineage>
</organism>
<dbReference type="AlphaFoldDB" id="A0ABD2W371"/>
<dbReference type="EMBL" id="JBJJXI010000137">
    <property type="protein sequence ID" value="KAL3387500.1"/>
    <property type="molecule type" value="Genomic_DNA"/>
</dbReference>
<evidence type="ECO:0000313" key="3">
    <source>
        <dbReference type="Proteomes" id="UP001627154"/>
    </source>
</evidence>
<keyword evidence="3" id="KW-1185">Reference proteome</keyword>
<reference evidence="2 3" key="1">
    <citation type="journal article" date="2024" name="bioRxiv">
        <title>A reference genome for Trichogramma kaykai: A tiny desert-dwelling parasitoid wasp with competing sex-ratio distorters.</title>
        <authorList>
            <person name="Culotta J."/>
            <person name="Lindsey A.R."/>
        </authorList>
    </citation>
    <scope>NUCLEOTIDE SEQUENCE [LARGE SCALE GENOMIC DNA]</scope>
    <source>
        <strain evidence="2 3">KSX58</strain>
    </source>
</reference>
<proteinExistence type="predicted"/>
<evidence type="ECO:0008006" key="4">
    <source>
        <dbReference type="Google" id="ProtNLM"/>
    </source>
</evidence>
<name>A0ABD2W371_9HYME</name>
<accession>A0ABD2W371</accession>
<gene>
    <name evidence="2" type="ORF">TKK_017408</name>
</gene>
<evidence type="ECO:0000256" key="1">
    <source>
        <dbReference type="SAM" id="MobiDB-lite"/>
    </source>
</evidence>
<feature type="region of interest" description="Disordered" evidence="1">
    <location>
        <begin position="25"/>
        <end position="53"/>
    </location>
</feature>